<reference evidence="2" key="1">
    <citation type="submission" date="2020-09" db="EMBL/GenBank/DDBJ databases">
        <authorList>
            <person name="Kikuchi T."/>
        </authorList>
    </citation>
    <scope>NUCLEOTIDE SEQUENCE</scope>
    <source>
        <strain evidence="2">SH1</strain>
    </source>
</reference>
<name>A0A811KTT4_9BILA</name>
<gene>
    <name evidence="2" type="ORF">BOKJ2_LOCUS8338</name>
</gene>
<evidence type="ECO:0000313" key="2">
    <source>
        <dbReference type="EMBL" id="CAD5219226.1"/>
    </source>
</evidence>
<dbReference type="EMBL" id="CAJFCW020000004">
    <property type="protein sequence ID" value="CAG9112393.1"/>
    <property type="molecule type" value="Genomic_DNA"/>
</dbReference>
<feature type="compositionally biased region" description="Basic and acidic residues" evidence="1">
    <location>
        <begin position="108"/>
        <end position="123"/>
    </location>
</feature>
<accession>A0A811KTT4</accession>
<protein>
    <submittedName>
        <fullName evidence="2">Uncharacterized protein</fullName>
    </submittedName>
</protein>
<keyword evidence="3" id="KW-1185">Reference proteome</keyword>
<feature type="compositionally biased region" description="Basic and acidic residues" evidence="1">
    <location>
        <begin position="55"/>
        <end position="82"/>
    </location>
</feature>
<dbReference type="Proteomes" id="UP000614601">
    <property type="component" value="Unassembled WGS sequence"/>
</dbReference>
<feature type="compositionally biased region" description="Polar residues" evidence="1">
    <location>
        <begin position="44"/>
        <end position="53"/>
    </location>
</feature>
<feature type="compositionally biased region" description="Polar residues" evidence="1">
    <location>
        <begin position="89"/>
        <end position="104"/>
    </location>
</feature>
<dbReference type="EMBL" id="CAJFDH010000004">
    <property type="protein sequence ID" value="CAD5219226.1"/>
    <property type="molecule type" value="Genomic_DNA"/>
</dbReference>
<evidence type="ECO:0000256" key="1">
    <source>
        <dbReference type="SAM" id="MobiDB-lite"/>
    </source>
</evidence>
<sequence length="296" mass="34515">MYGQKSQPSCFQCYSVNQGPRNQQDDIDFISELRHLEKELFYARSNQPPLQDSPQDDRIQKSPDNKRIQKPSPEGRVRDSSPKHKHQKVSPNDKIQIQKSNQRNLKPKQKDGRGHRREVKEEEVNVDVEDDNGQNVRVMDSNKLKKSPKLCQFQKATRIDKVENKTNEYQENYASVSSSSSCLLIQKSQKQRHHEEEDEASVEVTEKIDELRILTAPRKPTYGTWEAHESMAHTIYSLESSIKSLKMLKQVGARSEHEFYDVTIDGLKATIDQLNDINYRYDHDASRFHKSLKTRY</sequence>
<comment type="caution">
    <text evidence="2">The sequence shown here is derived from an EMBL/GenBank/DDBJ whole genome shotgun (WGS) entry which is preliminary data.</text>
</comment>
<feature type="region of interest" description="Disordered" evidence="1">
    <location>
        <begin position="41"/>
        <end position="123"/>
    </location>
</feature>
<dbReference type="Proteomes" id="UP000783686">
    <property type="component" value="Unassembled WGS sequence"/>
</dbReference>
<organism evidence="2 3">
    <name type="scientific">Bursaphelenchus okinawaensis</name>
    <dbReference type="NCBI Taxonomy" id="465554"/>
    <lineage>
        <taxon>Eukaryota</taxon>
        <taxon>Metazoa</taxon>
        <taxon>Ecdysozoa</taxon>
        <taxon>Nematoda</taxon>
        <taxon>Chromadorea</taxon>
        <taxon>Rhabditida</taxon>
        <taxon>Tylenchina</taxon>
        <taxon>Tylenchomorpha</taxon>
        <taxon>Aphelenchoidea</taxon>
        <taxon>Aphelenchoididae</taxon>
        <taxon>Bursaphelenchus</taxon>
    </lineage>
</organism>
<dbReference type="OrthoDB" id="10622506at2759"/>
<proteinExistence type="predicted"/>
<evidence type="ECO:0000313" key="3">
    <source>
        <dbReference type="Proteomes" id="UP000614601"/>
    </source>
</evidence>
<dbReference type="AlphaFoldDB" id="A0A811KTT4"/>